<dbReference type="GO" id="GO:0071949">
    <property type="term" value="F:FAD binding"/>
    <property type="evidence" value="ECO:0007669"/>
    <property type="project" value="InterPro"/>
</dbReference>
<dbReference type="Gene3D" id="3.50.50.60">
    <property type="entry name" value="FAD/NAD(P)-binding domain"/>
    <property type="match status" value="1"/>
</dbReference>
<sequence length="88" mass="9443">MAELIEETDVAVVGAGGGGAVLALAIAQKGIRTVVLDQAPGPPQGLRGEILHRTGRRCWIGSVCCNPCRPSSEPTGRFRRYGERWLTR</sequence>
<dbReference type="AlphaFoldDB" id="A0A1W1I8E4"/>
<gene>
    <name evidence="2" type="ORF">NSJP_3107</name>
</gene>
<proteinExistence type="predicted"/>
<dbReference type="Pfam" id="PF01494">
    <property type="entry name" value="FAD_binding_3"/>
    <property type="match status" value="1"/>
</dbReference>
<name>A0A1W1I8E4_9BACT</name>
<keyword evidence="3" id="KW-1185">Reference proteome</keyword>
<feature type="domain" description="FAD-binding" evidence="1">
    <location>
        <begin position="7"/>
        <end position="53"/>
    </location>
</feature>
<evidence type="ECO:0000259" key="1">
    <source>
        <dbReference type="Pfam" id="PF01494"/>
    </source>
</evidence>
<protein>
    <recommendedName>
        <fullName evidence="1">FAD-binding domain-containing protein</fullName>
    </recommendedName>
</protein>
<dbReference type="STRING" id="1325564.NSJP_3107"/>
<dbReference type="Proteomes" id="UP000192042">
    <property type="component" value="Chromosome I"/>
</dbReference>
<dbReference type="EMBL" id="LT828648">
    <property type="protein sequence ID" value="SLM49274.1"/>
    <property type="molecule type" value="Genomic_DNA"/>
</dbReference>
<dbReference type="InterPro" id="IPR036188">
    <property type="entry name" value="FAD/NAD-bd_sf"/>
</dbReference>
<dbReference type="InterPro" id="IPR002938">
    <property type="entry name" value="FAD-bd"/>
</dbReference>
<evidence type="ECO:0000313" key="2">
    <source>
        <dbReference type="EMBL" id="SLM49274.1"/>
    </source>
</evidence>
<dbReference type="KEGG" id="nja:NSJP_3107"/>
<dbReference type="SUPFAM" id="SSF51905">
    <property type="entry name" value="FAD/NAD(P)-binding domain"/>
    <property type="match status" value="1"/>
</dbReference>
<reference evidence="2 3" key="1">
    <citation type="submission" date="2017-03" db="EMBL/GenBank/DDBJ databases">
        <authorList>
            <person name="Afonso C.L."/>
            <person name="Miller P.J."/>
            <person name="Scott M.A."/>
            <person name="Spackman E."/>
            <person name="Goraichik I."/>
            <person name="Dimitrov K.M."/>
            <person name="Suarez D.L."/>
            <person name="Swayne D.E."/>
        </authorList>
    </citation>
    <scope>NUCLEOTIDE SEQUENCE [LARGE SCALE GENOMIC DNA]</scope>
    <source>
        <strain evidence="2">Genome sequencing of Nitrospira japonica strain NJ11</strain>
    </source>
</reference>
<organism evidence="2 3">
    <name type="scientific">Nitrospira japonica</name>
    <dbReference type="NCBI Taxonomy" id="1325564"/>
    <lineage>
        <taxon>Bacteria</taxon>
        <taxon>Pseudomonadati</taxon>
        <taxon>Nitrospirota</taxon>
        <taxon>Nitrospiria</taxon>
        <taxon>Nitrospirales</taxon>
        <taxon>Nitrospiraceae</taxon>
        <taxon>Nitrospira</taxon>
    </lineage>
</organism>
<evidence type="ECO:0000313" key="3">
    <source>
        <dbReference type="Proteomes" id="UP000192042"/>
    </source>
</evidence>
<accession>A0A1W1I8E4</accession>